<gene>
    <name evidence="3" type="ORF">C273_11575</name>
</gene>
<proteinExistence type="predicted"/>
<evidence type="ECO:0000313" key="4">
    <source>
        <dbReference type="Proteomes" id="UP000009885"/>
    </source>
</evidence>
<dbReference type="EMBL" id="AMSQ01000038">
    <property type="protein sequence ID" value="EKU45178.1"/>
    <property type="molecule type" value="Genomic_DNA"/>
</dbReference>
<sequence length="116" mass="13051">MKNNKKNNKMIGIVSIIALLLVTIGLTVFLLTMKPVDTYYGYMKDDHTAEKIVSEKSHKVTENVDVKPKGDFKPQKGDFVRLSSPDEGKTFTKGKVVEHDDIPHGLMMKIHDMPGH</sequence>
<keyword evidence="2" id="KW-0472">Membrane</keyword>
<evidence type="ECO:0000313" key="3">
    <source>
        <dbReference type="EMBL" id="EKU45178.1"/>
    </source>
</evidence>
<organism evidence="3 4">
    <name type="scientific">Staphylococcus massiliensis S46</name>
    <dbReference type="NCBI Taxonomy" id="1229783"/>
    <lineage>
        <taxon>Bacteria</taxon>
        <taxon>Bacillati</taxon>
        <taxon>Bacillota</taxon>
        <taxon>Bacilli</taxon>
        <taxon>Bacillales</taxon>
        <taxon>Staphylococcaceae</taxon>
        <taxon>Staphylococcus</taxon>
    </lineage>
</organism>
<dbReference type="Proteomes" id="UP000009885">
    <property type="component" value="Unassembled WGS sequence"/>
</dbReference>
<dbReference type="InterPro" id="IPR032613">
    <property type="entry name" value="DUF4889"/>
</dbReference>
<dbReference type="eggNOG" id="ENOG5030F8J">
    <property type="taxonomic scope" value="Bacteria"/>
</dbReference>
<keyword evidence="4" id="KW-1185">Reference proteome</keyword>
<reference evidence="3 4" key="1">
    <citation type="journal article" date="2013" name="Genome Announc.">
        <title>Genome Sequence of Staphylococcus massiliensis Strain S46, Isolated from the Surface of Healthy Human Skin.</title>
        <authorList>
            <person name="Srivastav R."/>
            <person name="Singh A."/>
            <person name="Jangir P.K."/>
            <person name="Kumari C."/>
            <person name="Muduli S."/>
            <person name="Sharma R."/>
        </authorList>
    </citation>
    <scope>NUCLEOTIDE SEQUENCE [LARGE SCALE GENOMIC DNA]</scope>
    <source>
        <strain evidence="3 4">S46</strain>
    </source>
</reference>
<evidence type="ECO:0000256" key="2">
    <source>
        <dbReference type="SAM" id="Phobius"/>
    </source>
</evidence>
<dbReference type="Pfam" id="PF16230">
    <property type="entry name" value="DUF4889"/>
    <property type="match status" value="1"/>
</dbReference>
<dbReference type="PATRIC" id="fig|1229783.3.peg.2288"/>
<protein>
    <recommendedName>
        <fullName evidence="5">DUF4889 domain-containing protein</fullName>
    </recommendedName>
</protein>
<keyword evidence="2" id="KW-1133">Transmembrane helix</keyword>
<feature type="region of interest" description="Disordered" evidence="1">
    <location>
        <begin position="65"/>
        <end position="87"/>
    </location>
</feature>
<name>K9AD55_9STAP</name>
<accession>K9AD55</accession>
<dbReference type="OrthoDB" id="2411796at2"/>
<evidence type="ECO:0000256" key="1">
    <source>
        <dbReference type="SAM" id="MobiDB-lite"/>
    </source>
</evidence>
<dbReference type="AlphaFoldDB" id="K9AD55"/>
<feature type="transmembrane region" description="Helical" evidence="2">
    <location>
        <begin position="12"/>
        <end position="33"/>
    </location>
</feature>
<dbReference type="RefSeq" id="WP_009385456.1">
    <property type="nucleotide sequence ID" value="NZ_AMSQ01000038.1"/>
</dbReference>
<keyword evidence="2" id="KW-0812">Transmembrane</keyword>
<evidence type="ECO:0008006" key="5">
    <source>
        <dbReference type="Google" id="ProtNLM"/>
    </source>
</evidence>
<comment type="caution">
    <text evidence="3">The sequence shown here is derived from an EMBL/GenBank/DDBJ whole genome shotgun (WGS) entry which is preliminary data.</text>
</comment>